<dbReference type="RefSeq" id="WP_112377913.1">
    <property type="nucleotide sequence ID" value="NZ_CP030104.1"/>
</dbReference>
<protein>
    <recommendedName>
        <fullName evidence="2">histidine kinase</fullName>
        <ecNumber evidence="2">2.7.13.3</ecNumber>
    </recommendedName>
</protein>
<dbReference type="InterPro" id="IPR036890">
    <property type="entry name" value="HATPase_C_sf"/>
</dbReference>
<feature type="transmembrane region" description="Helical" evidence="8">
    <location>
        <begin position="32"/>
        <end position="54"/>
    </location>
</feature>
<reference evidence="11 12" key="1">
    <citation type="submission" date="2018-06" db="EMBL/GenBank/DDBJ databases">
        <title>Spongiibacterium sp. HME9304 Genome sequencing and assembly.</title>
        <authorList>
            <person name="Kang H."/>
            <person name="Kim H."/>
            <person name="Joh K."/>
        </authorList>
    </citation>
    <scope>NUCLEOTIDE SEQUENCE [LARGE SCALE GENOMIC DNA]</scope>
    <source>
        <strain evidence="11 12">HME9304</strain>
    </source>
</reference>
<dbReference type="KEGG" id="spon:HME9304_01441"/>
<dbReference type="EMBL" id="CP030104">
    <property type="protein sequence ID" value="AWX44440.1"/>
    <property type="molecule type" value="Genomic_DNA"/>
</dbReference>
<dbReference type="PANTHER" id="PTHR43065">
    <property type="entry name" value="SENSOR HISTIDINE KINASE"/>
    <property type="match status" value="1"/>
</dbReference>
<dbReference type="OrthoDB" id="1931120at2"/>
<evidence type="ECO:0000259" key="9">
    <source>
        <dbReference type="PROSITE" id="PS50109"/>
    </source>
</evidence>
<dbReference type="InterPro" id="IPR003594">
    <property type="entry name" value="HATPase_dom"/>
</dbReference>
<keyword evidence="4" id="KW-0547">Nucleotide-binding</keyword>
<evidence type="ECO:0000313" key="11">
    <source>
        <dbReference type="EMBL" id="AWX44440.1"/>
    </source>
</evidence>
<dbReference type="Pfam" id="PF02518">
    <property type="entry name" value="HATPase_c"/>
    <property type="match status" value="1"/>
</dbReference>
<dbReference type="InterPro" id="IPR004358">
    <property type="entry name" value="Sig_transdc_His_kin-like_C"/>
</dbReference>
<keyword evidence="6" id="KW-0067">ATP-binding</keyword>
<organism evidence="11 12">
    <name type="scientific">Flagellimonas maritima</name>
    <dbReference type="NCBI Taxonomy" id="1383885"/>
    <lineage>
        <taxon>Bacteria</taxon>
        <taxon>Pseudomonadati</taxon>
        <taxon>Bacteroidota</taxon>
        <taxon>Flavobacteriia</taxon>
        <taxon>Flavobacteriales</taxon>
        <taxon>Flavobacteriaceae</taxon>
        <taxon>Flagellimonas</taxon>
    </lineage>
</organism>
<dbReference type="GO" id="GO:0005524">
    <property type="term" value="F:ATP binding"/>
    <property type="evidence" value="ECO:0007669"/>
    <property type="project" value="UniProtKB-KW"/>
</dbReference>
<feature type="domain" description="Histidine kinase" evidence="9">
    <location>
        <begin position="229"/>
        <end position="450"/>
    </location>
</feature>
<dbReference type="SMART" id="SM00387">
    <property type="entry name" value="HATPase_c"/>
    <property type="match status" value="1"/>
</dbReference>
<evidence type="ECO:0000256" key="6">
    <source>
        <dbReference type="ARBA" id="ARBA00022840"/>
    </source>
</evidence>
<sequence>MASRNFYVQLIFRVVLMALTALAFAFSAIELWYFSIVFSLIFLVGQVYSLITFINSTNRKIAYFFDAIRNEDFTLRFPEKVSIKSFKELNQSLNRVNSLIQEIHLEMQVREKYYQEILKQASIGIMTINEKGHILFANPTLEKLLNHSPLNHIKQIEQIDENLYSIFKNLKPFERKLFQLTNEREQTQLSLKSTPLTLDGKSLTLVVVQDINAELDEKEIESWIRLIRVLTHEIMNSITPITSISDSIIKYYSKDGEIASLKDLDDHKIKNTLKGLEVIKEQGGNLMEFVQSYRSLLSVPEPNRTIVKGKEFLGKIDVLMSTRLEEEQTNFTVRCSPEDLEFFIDEKQLTQVLINLCKNALQSVKEVESGQVQMKAGIDNDGRKYIEIMDNGPGIPPDLLDEIFVPFFTTKNEGTGIGLSLSKQVMQLHGGSLKVHSVPYGETIFRLNFA</sequence>
<dbReference type="PRINTS" id="PR00344">
    <property type="entry name" value="BCTRLSENSOR"/>
</dbReference>
<keyword evidence="7" id="KW-0902">Two-component regulatory system</keyword>
<dbReference type="Gene3D" id="3.30.450.20">
    <property type="entry name" value="PAS domain"/>
    <property type="match status" value="1"/>
</dbReference>
<accession>A0A2Z4LRW5</accession>
<evidence type="ECO:0000256" key="2">
    <source>
        <dbReference type="ARBA" id="ARBA00012438"/>
    </source>
</evidence>
<keyword evidence="5 11" id="KW-0418">Kinase</keyword>
<feature type="domain" description="PAS" evidence="10">
    <location>
        <begin position="110"/>
        <end position="149"/>
    </location>
</feature>
<dbReference type="Proteomes" id="UP000248536">
    <property type="component" value="Chromosome"/>
</dbReference>
<dbReference type="CDD" id="cd00130">
    <property type="entry name" value="PAS"/>
    <property type="match status" value="1"/>
</dbReference>
<evidence type="ECO:0000256" key="1">
    <source>
        <dbReference type="ARBA" id="ARBA00000085"/>
    </source>
</evidence>
<dbReference type="GO" id="GO:0004673">
    <property type="term" value="F:protein histidine kinase activity"/>
    <property type="evidence" value="ECO:0007669"/>
    <property type="project" value="UniProtKB-EC"/>
</dbReference>
<keyword evidence="8" id="KW-0812">Transmembrane</keyword>
<dbReference type="InterPro" id="IPR035965">
    <property type="entry name" value="PAS-like_dom_sf"/>
</dbReference>
<evidence type="ECO:0000256" key="4">
    <source>
        <dbReference type="ARBA" id="ARBA00022741"/>
    </source>
</evidence>
<dbReference type="SUPFAM" id="SSF55874">
    <property type="entry name" value="ATPase domain of HSP90 chaperone/DNA topoisomerase II/histidine kinase"/>
    <property type="match status" value="1"/>
</dbReference>
<evidence type="ECO:0000256" key="5">
    <source>
        <dbReference type="ARBA" id="ARBA00022777"/>
    </source>
</evidence>
<dbReference type="SUPFAM" id="SSF55785">
    <property type="entry name" value="PYP-like sensor domain (PAS domain)"/>
    <property type="match status" value="1"/>
</dbReference>
<proteinExistence type="predicted"/>
<dbReference type="Gene3D" id="3.30.565.10">
    <property type="entry name" value="Histidine kinase-like ATPase, C-terminal domain"/>
    <property type="match status" value="1"/>
</dbReference>
<evidence type="ECO:0000256" key="7">
    <source>
        <dbReference type="ARBA" id="ARBA00023012"/>
    </source>
</evidence>
<gene>
    <name evidence="11" type="primary">pgtB</name>
    <name evidence="11" type="ORF">HME9304_01441</name>
</gene>
<keyword evidence="8" id="KW-0472">Membrane</keyword>
<dbReference type="PROSITE" id="PS50109">
    <property type="entry name" value="HIS_KIN"/>
    <property type="match status" value="1"/>
</dbReference>
<evidence type="ECO:0000256" key="3">
    <source>
        <dbReference type="ARBA" id="ARBA00022679"/>
    </source>
</evidence>
<comment type="catalytic activity">
    <reaction evidence="1">
        <text>ATP + protein L-histidine = ADP + protein N-phospho-L-histidine.</text>
        <dbReference type="EC" id="2.7.13.3"/>
    </reaction>
</comment>
<dbReference type="PROSITE" id="PS50112">
    <property type="entry name" value="PAS"/>
    <property type="match status" value="1"/>
</dbReference>
<evidence type="ECO:0000259" key="10">
    <source>
        <dbReference type="PROSITE" id="PS50112"/>
    </source>
</evidence>
<evidence type="ECO:0000313" key="12">
    <source>
        <dbReference type="Proteomes" id="UP000248536"/>
    </source>
</evidence>
<dbReference type="Pfam" id="PF13188">
    <property type="entry name" value="PAS_8"/>
    <property type="match status" value="1"/>
</dbReference>
<dbReference type="AlphaFoldDB" id="A0A2Z4LRW5"/>
<feature type="transmembrane region" description="Helical" evidence="8">
    <location>
        <begin position="7"/>
        <end position="26"/>
    </location>
</feature>
<keyword evidence="12" id="KW-1185">Reference proteome</keyword>
<dbReference type="GO" id="GO:0000160">
    <property type="term" value="P:phosphorelay signal transduction system"/>
    <property type="evidence" value="ECO:0007669"/>
    <property type="project" value="UniProtKB-KW"/>
</dbReference>
<dbReference type="InterPro" id="IPR005467">
    <property type="entry name" value="His_kinase_dom"/>
</dbReference>
<keyword evidence="3 11" id="KW-0808">Transferase</keyword>
<dbReference type="InterPro" id="IPR000014">
    <property type="entry name" value="PAS"/>
</dbReference>
<evidence type="ECO:0000256" key="8">
    <source>
        <dbReference type="SAM" id="Phobius"/>
    </source>
</evidence>
<dbReference type="PANTHER" id="PTHR43065:SF46">
    <property type="entry name" value="C4-DICARBOXYLATE TRANSPORT SENSOR PROTEIN DCTB"/>
    <property type="match status" value="1"/>
</dbReference>
<name>A0A2Z4LRW5_9FLAO</name>
<keyword evidence="8" id="KW-1133">Transmembrane helix</keyword>
<dbReference type="EC" id="2.7.13.3" evidence="2"/>